<accession>A0A8X6U554</accession>
<keyword evidence="2" id="KW-1185">Reference proteome</keyword>
<reference evidence="1" key="1">
    <citation type="submission" date="2020-08" db="EMBL/GenBank/DDBJ databases">
        <title>Multicomponent nature underlies the extraordinary mechanical properties of spider dragline silk.</title>
        <authorList>
            <person name="Kono N."/>
            <person name="Nakamura H."/>
            <person name="Mori M."/>
            <person name="Yoshida Y."/>
            <person name="Ohtoshi R."/>
            <person name="Malay A.D."/>
            <person name="Moran D.A.P."/>
            <person name="Tomita M."/>
            <person name="Numata K."/>
            <person name="Arakawa K."/>
        </authorList>
    </citation>
    <scope>NUCLEOTIDE SEQUENCE</scope>
</reference>
<dbReference type="OrthoDB" id="10526635at2759"/>
<evidence type="ECO:0000313" key="1">
    <source>
        <dbReference type="EMBL" id="GFT75901.1"/>
    </source>
</evidence>
<dbReference type="EMBL" id="BMAW01022024">
    <property type="protein sequence ID" value="GFT75901.1"/>
    <property type="molecule type" value="Genomic_DNA"/>
</dbReference>
<sequence>MDSFCFTRKARRNESRGHRIMERRLASGALSSRALTCYGSRILAFHQAPRFVIHTFVGQHIEYLFWNKTIWLFVPDTWTNFRRLSTRTRQDAQTVGTQRDKWCPTKPLCQNILLSHCLLELNILRSQECTMDKILPSRQRTFSGGGMRLGNMELFNGLRGNGLAACFEEKFLNMGIGSLTKQMPPLVPKSVQLVQEDARFFRP</sequence>
<name>A0A8X6U554_NEPPI</name>
<comment type="caution">
    <text evidence="1">The sequence shown here is derived from an EMBL/GenBank/DDBJ whole genome shotgun (WGS) entry which is preliminary data.</text>
</comment>
<dbReference type="AlphaFoldDB" id="A0A8X6U554"/>
<proteinExistence type="predicted"/>
<evidence type="ECO:0000313" key="2">
    <source>
        <dbReference type="Proteomes" id="UP000887013"/>
    </source>
</evidence>
<dbReference type="Proteomes" id="UP000887013">
    <property type="component" value="Unassembled WGS sequence"/>
</dbReference>
<organism evidence="1 2">
    <name type="scientific">Nephila pilipes</name>
    <name type="common">Giant wood spider</name>
    <name type="synonym">Nephila maculata</name>
    <dbReference type="NCBI Taxonomy" id="299642"/>
    <lineage>
        <taxon>Eukaryota</taxon>
        <taxon>Metazoa</taxon>
        <taxon>Ecdysozoa</taxon>
        <taxon>Arthropoda</taxon>
        <taxon>Chelicerata</taxon>
        <taxon>Arachnida</taxon>
        <taxon>Araneae</taxon>
        <taxon>Araneomorphae</taxon>
        <taxon>Entelegynae</taxon>
        <taxon>Araneoidea</taxon>
        <taxon>Nephilidae</taxon>
        <taxon>Nephila</taxon>
    </lineage>
</organism>
<protein>
    <submittedName>
        <fullName evidence="1">RNA_pol_Rpb2_6 domain-containing protein</fullName>
    </submittedName>
</protein>
<gene>
    <name evidence="1" type="primary">AVEN_261790_1</name>
    <name evidence="1" type="ORF">NPIL_19051</name>
</gene>